<dbReference type="NCBIfam" id="NF003763">
    <property type="entry name" value="PRK05354.1"/>
    <property type="match status" value="1"/>
</dbReference>
<evidence type="ECO:0000256" key="6">
    <source>
        <dbReference type="ARBA" id="ARBA00022723"/>
    </source>
</evidence>
<dbReference type="Pfam" id="PF17810">
    <property type="entry name" value="Arg_decarb_HB"/>
    <property type="match status" value="1"/>
</dbReference>
<feature type="domain" description="Arginine decarboxylase C-terminal helical" evidence="18">
    <location>
        <begin position="579"/>
        <end position="632"/>
    </location>
</feature>
<dbReference type="PROSITE" id="PS00879">
    <property type="entry name" value="ODR_DC_2_2"/>
    <property type="match status" value="1"/>
</dbReference>
<dbReference type="Gene3D" id="1.20.58.930">
    <property type="match status" value="1"/>
</dbReference>
<comment type="caution">
    <text evidence="19">The sequence shown here is derived from an EMBL/GenBank/DDBJ whole genome shotgun (WGS) entry which is preliminary data.</text>
</comment>
<reference evidence="19" key="1">
    <citation type="journal article" date="2020" name="mSystems">
        <title>Genome- and Community-Level Interaction Insights into Carbon Utilization and Element Cycling Functions of Hydrothermarchaeota in Hydrothermal Sediment.</title>
        <authorList>
            <person name="Zhou Z."/>
            <person name="Liu Y."/>
            <person name="Xu W."/>
            <person name="Pan J."/>
            <person name="Luo Z.H."/>
            <person name="Li M."/>
        </authorList>
    </citation>
    <scope>NUCLEOTIDE SEQUENCE [LARGE SCALE GENOMIC DNA]</scope>
    <source>
        <strain evidence="19">SpSt-503</strain>
    </source>
</reference>
<name>A0A7C3E6N7_9SPIR</name>
<dbReference type="GO" id="GO:0046872">
    <property type="term" value="F:metal ion binding"/>
    <property type="evidence" value="ECO:0007669"/>
    <property type="project" value="UniProtKB-KW"/>
</dbReference>
<dbReference type="FunFam" id="3.20.20.10:FF:000001">
    <property type="entry name" value="Biosynthetic arginine decarboxylase"/>
    <property type="match status" value="1"/>
</dbReference>
<evidence type="ECO:0000256" key="13">
    <source>
        <dbReference type="NCBIfam" id="TIGR01273"/>
    </source>
</evidence>
<evidence type="ECO:0000256" key="15">
    <source>
        <dbReference type="PIRSR" id="PIRSR600183-50"/>
    </source>
</evidence>
<evidence type="ECO:0000256" key="11">
    <source>
        <dbReference type="ARBA" id="ARBA00023115"/>
    </source>
</evidence>
<comment type="cofactor">
    <cofactor evidence="1 14">
        <name>pyridoxal 5'-phosphate</name>
        <dbReference type="ChEBI" id="CHEBI:597326"/>
    </cofactor>
</comment>
<dbReference type="AlphaFoldDB" id="A0A7C3E6N7"/>
<keyword evidence="11" id="KW-0620">Polyamine biosynthesis</keyword>
<evidence type="ECO:0000256" key="2">
    <source>
        <dbReference type="ARBA" id="ARBA00001946"/>
    </source>
</evidence>
<dbReference type="PANTHER" id="PTHR43295:SF9">
    <property type="entry name" value="BIOSYNTHETIC ARGININE DECARBOXYLASE"/>
    <property type="match status" value="1"/>
</dbReference>
<evidence type="ECO:0000256" key="5">
    <source>
        <dbReference type="ARBA" id="ARBA00012426"/>
    </source>
</evidence>
<evidence type="ECO:0000256" key="8">
    <source>
        <dbReference type="ARBA" id="ARBA00022842"/>
    </source>
</evidence>
<dbReference type="Pfam" id="PF02784">
    <property type="entry name" value="Orn_Arg_deC_N"/>
    <property type="match status" value="1"/>
</dbReference>
<evidence type="ECO:0000256" key="1">
    <source>
        <dbReference type="ARBA" id="ARBA00001933"/>
    </source>
</evidence>
<dbReference type="InterPro" id="IPR040634">
    <property type="entry name" value="Arg_decarb_HB"/>
</dbReference>
<keyword evidence="8" id="KW-0460">Magnesium</keyword>
<sequence>MAWTREEANKLYGVSKWGSGYFNIDEEGCITVEPCKDGARIRITDVIEEAKKRGLRLPLHIRFQDILQDRVKRINEAFSQAIEEAGYQGRYQGVYPVKVNQMREVVETLMDAGEPYGLGIEAGSKPELLLALSIHKNDGRLLLCNGYKDDEFIRFALMGCKIGKKVVVVAEKLEEVKGLIELSKEMGVRPYIGIRIKLATRSSGKWATSSGEAAKFGLSTVDLLEAMNLLEQAGLKDCVTLLHFHVGSQIPDIQVITRCVREGARFYAKLVRMGCPIAYIDVGGGLGVDYDGSRSAVASSANYSLREYANTIVYGIMDVCDEEKVNHPTIVSESGRALVAHHSMIAVEAFGRIAKLNTIKNLVIPKNAPKVVRDILEVKETVDAGHYDEAFHDLVFYRQQAMSLFDLGYLDLQSRAVVESLSWEILAEISRHYEGKARMSEEMKELVAGLKDQYLLNFSVFRSLPDSWALGQLFPMTPLSRLNEEPTIKGTIADITCDSDGKVDTFIGDGEDQDQREYLWLHDLNDKPYYIGIFLTGAYQDTLGDMHNLFGRMDEAHIVLDSDEEEGWYIDETIEGDTIREVLEENEYAIAELIRSIKTQVEQAIKKDVVKPNEGMKILAEYEAGLKRYTYLQVNSRRRL</sequence>
<evidence type="ECO:0000256" key="12">
    <source>
        <dbReference type="ARBA" id="ARBA00023239"/>
    </source>
</evidence>
<proteinExistence type="inferred from homology"/>
<feature type="modified residue" description="N6-(pyridoxal phosphate)lysine" evidence="14">
    <location>
        <position position="98"/>
    </location>
</feature>
<dbReference type="Pfam" id="PF17944">
    <property type="entry name" value="Arg_decarbox_C"/>
    <property type="match status" value="1"/>
</dbReference>
<dbReference type="Gene3D" id="3.20.20.10">
    <property type="entry name" value="Alanine racemase"/>
    <property type="match status" value="1"/>
</dbReference>
<dbReference type="SUPFAM" id="SSF50621">
    <property type="entry name" value="Alanine racemase C-terminal domain-like"/>
    <property type="match status" value="1"/>
</dbReference>
<dbReference type="InterPro" id="IPR029066">
    <property type="entry name" value="PLP-binding_barrel"/>
</dbReference>
<comment type="function">
    <text evidence="3">Catalyzes the biosynthesis of agmatine from arginine.</text>
</comment>
<dbReference type="Gene3D" id="2.40.37.10">
    <property type="entry name" value="Lyase, Ornithine Decarboxylase, Chain A, domain 1"/>
    <property type="match status" value="1"/>
</dbReference>
<feature type="domain" description="Orn/DAP/Arg decarboxylase 2 N-terminal" evidence="16">
    <location>
        <begin position="73"/>
        <end position="340"/>
    </location>
</feature>
<gene>
    <name evidence="19" type="primary">speA</name>
    <name evidence="19" type="ORF">ENS59_05805</name>
</gene>
<dbReference type="GO" id="GO:0008295">
    <property type="term" value="P:spermidine biosynthetic process"/>
    <property type="evidence" value="ECO:0007669"/>
    <property type="project" value="UniProtKB-UniRule"/>
</dbReference>
<dbReference type="EC" id="4.1.1.19" evidence="5 13"/>
<evidence type="ECO:0000313" key="19">
    <source>
        <dbReference type="EMBL" id="HFH29011.1"/>
    </source>
</evidence>
<dbReference type="PANTHER" id="PTHR43295">
    <property type="entry name" value="ARGININE DECARBOXYLASE"/>
    <property type="match status" value="1"/>
</dbReference>
<feature type="active site" description="Proton donor" evidence="15">
    <location>
        <position position="497"/>
    </location>
</feature>
<keyword evidence="10" id="KW-0745">Spermidine biosynthesis</keyword>
<organism evidence="19">
    <name type="scientific">Gracilinema caldarium</name>
    <dbReference type="NCBI Taxonomy" id="215591"/>
    <lineage>
        <taxon>Bacteria</taxon>
        <taxon>Pseudomonadati</taxon>
        <taxon>Spirochaetota</taxon>
        <taxon>Spirochaetia</taxon>
        <taxon>Spirochaetales</taxon>
        <taxon>Breznakiellaceae</taxon>
        <taxon>Gracilinema</taxon>
    </lineage>
</organism>
<evidence type="ECO:0000256" key="9">
    <source>
        <dbReference type="ARBA" id="ARBA00022898"/>
    </source>
</evidence>
<dbReference type="GO" id="GO:0006527">
    <property type="term" value="P:L-arginine catabolic process"/>
    <property type="evidence" value="ECO:0007669"/>
    <property type="project" value="InterPro"/>
</dbReference>
<evidence type="ECO:0000259" key="16">
    <source>
        <dbReference type="Pfam" id="PF02784"/>
    </source>
</evidence>
<dbReference type="InterPro" id="IPR041128">
    <property type="entry name" value="Arg_decarbox_C"/>
</dbReference>
<dbReference type="InterPro" id="IPR009006">
    <property type="entry name" value="Ala_racemase/Decarboxylase_C"/>
</dbReference>
<feature type="domain" description="Arginine decarboxylase helical bundle" evidence="17">
    <location>
        <begin position="366"/>
        <end position="446"/>
    </location>
</feature>
<evidence type="ECO:0000256" key="10">
    <source>
        <dbReference type="ARBA" id="ARBA00023066"/>
    </source>
</evidence>
<keyword evidence="7" id="KW-0210">Decarboxylase</keyword>
<evidence type="ECO:0000259" key="18">
    <source>
        <dbReference type="Pfam" id="PF17944"/>
    </source>
</evidence>
<dbReference type="GO" id="GO:0033388">
    <property type="term" value="P:putrescine biosynthetic process from arginine"/>
    <property type="evidence" value="ECO:0007669"/>
    <property type="project" value="UniProtKB-ARBA"/>
</dbReference>
<dbReference type="PRINTS" id="PR01179">
    <property type="entry name" value="ODADCRBXLASE"/>
</dbReference>
<protein>
    <recommendedName>
        <fullName evidence="5 13">Arginine decarboxylase</fullName>
        <ecNumber evidence="5 13">4.1.1.19</ecNumber>
    </recommendedName>
</protein>
<evidence type="ECO:0000256" key="7">
    <source>
        <dbReference type="ARBA" id="ARBA00022793"/>
    </source>
</evidence>
<keyword evidence="6" id="KW-0479">Metal-binding</keyword>
<dbReference type="InterPro" id="IPR022644">
    <property type="entry name" value="De-COase2_N"/>
</dbReference>
<keyword evidence="12 19" id="KW-0456">Lyase</keyword>
<dbReference type="PRINTS" id="PR01180">
    <property type="entry name" value="ARGDCRBXLASE"/>
</dbReference>
<accession>A0A7C3E6N7</accession>
<dbReference type="EMBL" id="DSVL01000181">
    <property type="protein sequence ID" value="HFH29011.1"/>
    <property type="molecule type" value="Genomic_DNA"/>
</dbReference>
<dbReference type="InterPro" id="IPR022657">
    <property type="entry name" value="De-COase2_CS"/>
</dbReference>
<dbReference type="CDD" id="cd06830">
    <property type="entry name" value="PLPDE_III_ADC"/>
    <property type="match status" value="1"/>
</dbReference>
<dbReference type="Gene3D" id="1.10.287.3440">
    <property type="match status" value="1"/>
</dbReference>
<dbReference type="InterPro" id="IPR022653">
    <property type="entry name" value="De-COase2_pyr-phos_BS"/>
</dbReference>
<dbReference type="PROSITE" id="PS00878">
    <property type="entry name" value="ODR_DC_2_1"/>
    <property type="match status" value="1"/>
</dbReference>
<evidence type="ECO:0000256" key="4">
    <source>
        <dbReference type="ARBA" id="ARBA00008357"/>
    </source>
</evidence>
<evidence type="ECO:0000256" key="14">
    <source>
        <dbReference type="PIRSR" id="PIRSR001336-50"/>
    </source>
</evidence>
<dbReference type="InterPro" id="IPR000183">
    <property type="entry name" value="Orn/DAP/Arg_de-COase"/>
</dbReference>
<keyword evidence="9 14" id="KW-0663">Pyridoxal phosphate</keyword>
<dbReference type="SUPFAM" id="SSF51419">
    <property type="entry name" value="PLP-binding barrel"/>
    <property type="match status" value="1"/>
</dbReference>
<dbReference type="InterPro" id="IPR002985">
    <property type="entry name" value="Arg_decrbxlase"/>
</dbReference>
<comment type="similarity">
    <text evidence="4">Belongs to the Orn/Lys/Arg decarboxylase class-II family. SpeA subfamily.</text>
</comment>
<dbReference type="NCBIfam" id="TIGR01273">
    <property type="entry name" value="speA"/>
    <property type="match status" value="1"/>
</dbReference>
<dbReference type="PIRSF" id="PIRSF001336">
    <property type="entry name" value="Arg_decrbxlase"/>
    <property type="match status" value="1"/>
</dbReference>
<comment type="cofactor">
    <cofactor evidence="2">
        <name>Mg(2+)</name>
        <dbReference type="ChEBI" id="CHEBI:18420"/>
    </cofactor>
</comment>
<evidence type="ECO:0000259" key="17">
    <source>
        <dbReference type="Pfam" id="PF17810"/>
    </source>
</evidence>
<dbReference type="GO" id="GO:0008792">
    <property type="term" value="F:arginine decarboxylase activity"/>
    <property type="evidence" value="ECO:0007669"/>
    <property type="project" value="UniProtKB-UniRule"/>
</dbReference>
<evidence type="ECO:0000256" key="3">
    <source>
        <dbReference type="ARBA" id="ARBA00002257"/>
    </source>
</evidence>